<gene>
    <name evidence="5" type="ORF">QBC46DRAFT_318861</name>
</gene>
<proteinExistence type="predicted"/>
<dbReference type="AlphaFoldDB" id="A0AAN6S2A2"/>
<reference evidence="6" key="1">
    <citation type="journal article" date="2023" name="Mol. Phylogenet. Evol.">
        <title>Genome-scale phylogeny and comparative genomics of the fungal order Sordariales.</title>
        <authorList>
            <person name="Hensen N."/>
            <person name="Bonometti L."/>
            <person name="Westerberg I."/>
            <person name="Brannstrom I.O."/>
            <person name="Guillou S."/>
            <person name="Cros-Aarteil S."/>
            <person name="Calhoun S."/>
            <person name="Haridas S."/>
            <person name="Kuo A."/>
            <person name="Mondo S."/>
            <person name="Pangilinan J."/>
            <person name="Riley R."/>
            <person name="LaButti K."/>
            <person name="Andreopoulos B."/>
            <person name="Lipzen A."/>
            <person name="Chen C."/>
            <person name="Yan M."/>
            <person name="Daum C."/>
            <person name="Ng V."/>
            <person name="Clum A."/>
            <person name="Steindorff A."/>
            <person name="Ohm R.A."/>
            <person name="Martin F."/>
            <person name="Silar P."/>
            <person name="Natvig D.O."/>
            <person name="Lalanne C."/>
            <person name="Gautier V."/>
            <person name="Ament-Velasquez S.L."/>
            <person name="Kruys A."/>
            <person name="Hutchinson M.I."/>
            <person name="Powell A.J."/>
            <person name="Barry K."/>
            <person name="Miller A.N."/>
            <person name="Grigoriev I.V."/>
            <person name="Debuchy R."/>
            <person name="Gladieux P."/>
            <person name="Hiltunen Thoren M."/>
            <person name="Johannesson H."/>
        </authorList>
    </citation>
    <scope>NUCLEOTIDE SEQUENCE [LARGE SCALE GENOMIC DNA]</scope>
    <source>
        <strain evidence="6">CBS 340.73</strain>
    </source>
</reference>
<evidence type="ECO:0000256" key="2">
    <source>
        <dbReference type="PROSITE-ProRule" id="PRU00358"/>
    </source>
</evidence>
<dbReference type="GO" id="GO:0005634">
    <property type="term" value="C:nucleus"/>
    <property type="evidence" value="ECO:0007669"/>
    <property type="project" value="UniProtKB-SubCell"/>
</dbReference>
<dbReference type="PANTHER" id="PTHR14140">
    <property type="entry name" value="E3 UBIQUITIN-PROTEIN LIGASE UHRF-RELATED"/>
    <property type="match status" value="1"/>
</dbReference>
<dbReference type="Pfam" id="PF02182">
    <property type="entry name" value="SAD_SRA"/>
    <property type="match status" value="1"/>
</dbReference>
<dbReference type="EMBL" id="MU853844">
    <property type="protein sequence ID" value="KAK3937820.1"/>
    <property type="molecule type" value="Genomic_DNA"/>
</dbReference>
<evidence type="ECO:0000259" key="4">
    <source>
        <dbReference type="PROSITE" id="PS51015"/>
    </source>
</evidence>
<dbReference type="InterPro" id="IPR003105">
    <property type="entry name" value="SRA_YDG"/>
</dbReference>
<feature type="compositionally biased region" description="Polar residues" evidence="3">
    <location>
        <begin position="189"/>
        <end position="207"/>
    </location>
</feature>
<dbReference type="GO" id="GO:0061630">
    <property type="term" value="F:ubiquitin protein ligase activity"/>
    <property type="evidence" value="ECO:0007669"/>
    <property type="project" value="TreeGrafter"/>
</dbReference>
<evidence type="ECO:0000313" key="5">
    <source>
        <dbReference type="EMBL" id="KAK3937820.1"/>
    </source>
</evidence>
<keyword evidence="6" id="KW-1185">Reference proteome</keyword>
<protein>
    <submittedName>
        <fullName evidence="5">E3 ubiquitin-protein ligase UHRF1</fullName>
    </submittedName>
</protein>
<feature type="domain" description="YDG" evidence="4">
    <location>
        <begin position="259"/>
        <end position="402"/>
    </location>
</feature>
<evidence type="ECO:0000313" key="6">
    <source>
        <dbReference type="Proteomes" id="UP001303473"/>
    </source>
</evidence>
<dbReference type="PROSITE" id="PS51015">
    <property type="entry name" value="YDG"/>
    <property type="match status" value="1"/>
</dbReference>
<sequence>MAETIDLTQIPEVGQPTTKPIPTFDEPAAKPTPSFNEPAKPILSSDEPAAKPSPACEEPEVKTVLAFGEPNPVPKPWQGTIEQGVMQMSMLAIVYKKRNVSEQELQRRTADVKSFLQHLETLPPKPELKTRYKLDKALELLSQNSKFTDVLPGEIVTTAARLLLKFNDANWGESNQPLQAPQNPPVPPSGSTSLPRRSRPTHNLSQSDAKDPVSPPPNHPIWGIHGIMHGLARKNPSDPKSPLAIDRKYEHEKRDAKRIGHNGLSPGDWWPYQMAALFAGAHGHTVRGITGSAQAGAYSIVISGSSQHYSNMNEDKGETVYYSADNSHDNTNPLRVDYISNATQGLHTSLRTAQPVRVLRSHGNSIYAPSCGIRYDGLYRVTKVLQKENQKGGLYEQFVLQRCVGQRELQDIVANVPSRMQKRLFSEIGGY</sequence>
<dbReference type="SMART" id="SM00466">
    <property type="entry name" value="SRA"/>
    <property type="match status" value="1"/>
</dbReference>
<feature type="region of interest" description="Disordered" evidence="3">
    <location>
        <begin position="1"/>
        <end position="57"/>
    </location>
</feature>
<evidence type="ECO:0000256" key="1">
    <source>
        <dbReference type="ARBA" id="ARBA00023242"/>
    </source>
</evidence>
<dbReference type="InterPro" id="IPR015947">
    <property type="entry name" value="PUA-like_sf"/>
</dbReference>
<dbReference type="Gene3D" id="2.30.280.10">
    <property type="entry name" value="SRA-YDG"/>
    <property type="match status" value="1"/>
</dbReference>
<dbReference type="InterPro" id="IPR036987">
    <property type="entry name" value="SRA-YDG_sf"/>
</dbReference>
<feature type="region of interest" description="Disordered" evidence="3">
    <location>
        <begin position="173"/>
        <end position="224"/>
    </location>
</feature>
<dbReference type="PANTHER" id="PTHR14140:SF27">
    <property type="entry name" value="OS04G0289800 PROTEIN"/>
    <property type="match status" value="1"/>
</dbReference>
<comment type="caution">
    <text evidence="5">The sequence shown here is derived from an EMBL/GenBank/DDBJ whole genome shotgun (WGS) entry which is preliminary data.</text>
</comment>
<dbReference type="SUPFAM" id="SSF88697">
    <property type="entry name" value="PUA domain-like"/>
    <property type="match status" value="1"/>
</dbReference>
<dbReference type="InterPro" id="IPR045134">
    <property type="entry name" value="UHRF1/2-like"/>
</dbReference>
<evidence type="ECO:0000256" key="3">
    <source>
        <dbReference type="SAM" id="MobiDB-lite"/>
    </source>
</evidence>
<dbReference type="GO" id="GO:0044027">
    <property type="term" value="P:negative regulation of gene expression via chromosomal CpG island methylation"/>
    <property type="evidence" value="ECO:0007669"/>
    <property type="project" value="TreeGrafter"/>
</dbReference>
<comment type="subcellular location">
    <subcellularLocation>
        <location evidence="2">Nucleus</location>
    </subcellularLocation>
</comment>
<organism evidence="5 6">
    <name type="scientific">Diplogelasinospora grovesii</name>
    <dbReference type="NCBI Taxonomy" id="303347"/>
    <lineage>
        <taxon>Eukaryota</taxon>
        <taxon>Fungi</taxon>
        <taxon>Dikarya</taxon>
        <taxon>Ascomycota</taxon>
        <taxon>Pezizomycotina</taxon>
        <taxon>Sordariomycetes</taxon>
        <taxon>Sordariomycetidae</taxon>
        <taxon>Sordariales</taxon>
        <taxon>Diplogelasinosporaceae</taxon>
        <taxon>Diplogelasinospora</taxon>
    </lineage>
</organism>
<dbReference type="GO" id="GO:0016567">
    <property type="term" value="P:protein ubiquitination"/>
    <property type="evidence" value="ECO:0007669"/>
    <property type="project" value="TreeGrafter"/>
</dbReference>
<accession>A0AAN6S2A2</accession>
<keyword evidence="1 2" id="KW-0539">Nucleus</keyword>
<dbReference type="Proteomes" id="UP001303473">
    <property type="component" value="Unassembled WGS sequence"/>
</dbReference>
<name>A0AAN6S2A2_9PEZI</name>